<keyword evidence="1" id="KW-0812">Transmembrane</keyword>
<dbReference type="EMBL" id="BRZA01000003">
    <property type="protein sequence ID" value="GLC89613.1"/>
    <property type="molecule type" value="Genomic_DNA"/>
</dbReference>
<evidence type="ECO:0000313" key="2">
    <source>
        <dbReference type="EMBL" id="GLC89613.1"/>
    </source>
</evidence>
<keyword evidence="1" id="KW-1133">Transmembrane helix</keyword>
<keyword evidence="1" id="KW-0472">Membrane</keyword>
<reference evidence="2" key="1">
    <citation type="submission" date="2022-08" db="EMBL/GenBank/DDBJ databases">
        <title>Draft genome sequence of Lysinibacillus sp. strain KH24.</title>
        <authorList>
            <person name="Kanbe H."/>
            <person name="Itoh H."/>
        </authorList>
    </citation>
    <scope>NUCLEOTIDE SEQUENCE</scope>
    <source>
        <strain evidence="2">KH24</strain>
    </source>
</reference>
<evidence type="ECO:0000256" key="1">
    <source>
        <dbReference type="SAM" id="Phobius"/>
    </source>
</evidence>
<feature type="transmembrane region" description="Helical" evidence="1">
    <location>
        <begin position="6"/>
        <end position="26"/>
    </location>
</feature>
<name>A0ABQ5NNC6_9BACI</name>
<accession>A0ABQ5NNC6</accession>
<feature type="transmembrane region" description="Helical" evidence="1">
    <location>
        <begin position="38"/>
        <end position="62"/>
    </location>
</feature>
<protein>
    <submittedName>
        <fullName evidence="2">Uncharacterized protein</fullName>
    </submittedName>
</protein>
<dbReference type="Proteomes" id="UP001065593">
    <property type="component" value="Unassembled WGS sequence"/>
</dbReference>
<sequence>MGWLNIGSLFLGLYAWLLPAISLLNYPDECYKQRVNRAMYSFSACAVALVFQIIYTGYLVTIKDWVALMDTTGVVAYATITLVMVTMLLNIVVFVVYRKRTEF</sequence>
<comment type="caution">
    <text evidence="2">The sequence shown here is derived from an EMBL/GenBank/DDBJ whole genome shotgun (WGS) entry which is preliminary data.</text>
</comment>
<keyword evidence="3" id="KW-1185">Reference proteome</keyword>
<organism evidence="2 3">
    <name type="scientific">Lysinibacillus piscis</name>
    <dbReference type="NCBI Taxonomy" id="2518931"/>
    <lineage>
        <taxon>Bacteria</taxon>
        <taxon>Bacillati</taxon>
        <taxon>Bacillota</taxon>
        <taxon>Bacilli</taxon>
        <taxon>Bacillales</taxon>
        <taxon>Bacillaceae</taxon>
        <taxon>Lysinibacillus</taxon>
    </lineage>
</organism>
<feature type="transmembrane region" description="Helical" evidence="1">
    <location>
        <begin position="74"/>
        <end position="97"/>
    </location>
</feature>
<gene>
    <name evidence="2" type="ORF">LYSBPC_27400</name>
</gene>
<evidence type="ECO:0000313" key="3">
    <source>
        <dbReference type="Proteomes" id="UP001065593"/>
    </source>
</evidence>
<dbReference type="RefSeq" id="WP_264989434.1">
    <property type="nucleotide sequence ID" value="NZ_BRZA01000003.1"/>
</dbReference>
<proteinExistence type="predicted"/>